<dbReference type="SMART" id="SM00387">
    <property type="entry name" value="HATPase_c"/>
    <property type="match status" value="1"/>
</dbReference>
<sequence length="668" mass="73962">MTTEDHRHGPDDEPRWSSIQPALTPCDDTERRYETLVNSLNAIFWEFDPCSMDTLYVSPQVDRILGYEPRQVLETPNFWVDHIHPDDRDWVLQRCLESAENGQEHAFEYRLLNAEGRVVWLRKNAVIDVTAAGDKIIRSVMLDITEAREAQAASRAKSMFLANMSHEIRTPMNAIIGMSELLGDTSLDTLQREYLEMLDESAHSLLRLLNDILDFSRIEAGELELEERSFDVDETLGTPLQMLASRAADKGLELSYEVDGAVPTRLVGDPGRLRQVLINLVTNAIKFTDEGEIGVHVGVDWRVDEQVCLHVSVRDTGSGIDPEVTEFIFGAFNQLDDSLTRRCEGTGLGLAISRQLVSLMGGDIWVDSSPGVGSTFHFTADVGVAASSHLIGQPVGRESLTGVRVLIADDHPATRTILARTVEQWGMRPTLAATGAEVLEALRHARRLGDHYCVALIDGVMPDLSHQEFLELLDREELGQGCAFVTTSTAHDYARSVDGEHGEAHLTKPIKPTELFQVAVDALGLGDAQRVPRQERKLEEVTPLHVLLAEDSPVNQKLAVTLLEKRGHSVVTARTGKEVLERLDEASGEFDLILMDIQMPEMDGVTATRKLREREKSAGTGVHIPVIALTAHAMKGDRSRFLAAGMDDYLAKPIKSADLYETLAKFGS</sequence>
<dbReference type="CDD" id="cd00130">
    <property type="entry name" value="PAS"/>
    <property type="match status" value="1"/>
</dbReference>
<feature type="modified residue" description="4-aspartylphosphate" evidence="11">
    <location>
        <position position="458"/>
    </location>
</feature>
<evidence type="ECO:0000259" key="15">
    <source>
        <dbReference type="PROSITE" id="PS50112"/>
    </source>
</evidence>
<evidence type="ECO:0000259" key="14">
    <source>
        <dbReference type="PROSITE" id="PS50110"/>
    </source>
</evidence>
<evidence type="ECO:0000256" key="8">
    <source>
        <dbReference type="ARBA" id="ARBA00023012"/>
    </source>
</evidence>
<dbReference type="SUPFAM" id="SSF52172">
    <property type="entry name" value="CheY-like"/>
    <property type="match status" value="2"/>
</dbReference>
<dbReference type="Gene3D" id="1.10.287.130">
    <property type="match status" value="1"/>
</dbReference>
<evidence type="ECO:0000256" key="7">
    <source>
        <dbReference type="ARBA" id="ARBA00022840"/>
    </source>
</evidence>
<keyword evidence="3 11" id="KW-0597">Phosphoprotein</keyword>
<protein>
    <recommendedName>
        <fullName evidence="10">Sensory/regulatory protein RpfC</fullName>
        <ecNumber evidence="2">2.7.13.3</ecNumber>
    </recommendedName>
</protein>
<dbReference type="InterPro" id="IPR004358">
    <property type="entry name" value="Sig_transdc_His_kin-like_C"/>
</dbReference>
<dbReference type="PROSITE" id="PS50112">
    <property type="entry name" value="PAS"/>
    <property type="match status" value="1"/>
</dbReference>
<feature type="compositionally biased region" description="Basic and acidic residues" evidence="12">
    <location>
        <begin position="1"/>
        <end position="15"/>
    </location>
</feature>
<gene>
    <name evidence="17" type="ORF">FIV42_27155</name>
</gene>
<dbReference type="PROSITE" id="PS50109">
    <property type="entry name" value="HIS_KIN"/>
    <property type="match status" value="1"/>
</dbReference>
<dbReference type="PROSITE" id="PS50113">
    <property type="entry name" value="PAC"/>
    <property type="match status" value="1"/>
</dbReference>
<evidence type="ECO:0000256" key="4">
    <source>
        <dbReference type="ARBA" id="ARBA00022679"/>
    </source>
</evidence>
<dbReference type="SUPFAM" id="SSF55785">
    <property type="entry name" value="PYP-like sensor domain (PAS domain)"/>
    <property type="match status" value="1"/>
</dbReference>
<evidence type="ECO:0000256" key="11">
    <source>
        <dbReference type="PROSITE-ProRule" id="PRU00169"/>
    </source>
</evidence>
<dbReference type="SUPFAM" id="SSF55874">
    <property type="entry name" value="ATPase domain of HSP90 chaperone/DNA topoisomerase II/histidine kinase"/>
    <property type="match status" value="1"/>
</dbReference>
<feature type="region of interest" description="Disordered" evidence="12">
    <location>
        <begin position="1"/>
        <end position="21"/>
    </location>
</feature>
<dbReference type="FunFam" id="3.30.565.10:FF:000010">
    <property type="entry name" value="Sensor histidine kinase RcsC"/>
    <property type="match status" value="1"/>
</dbReference>
<dbReference type="NCBIfam" id="TIGR00229">
    <property type="entry name" value="sensory_box"/>
    <property type="match status" value="1"/>
</dbReference>
<dbReference type="PRINTS" id="PR00344">
    <property type="entry name" value="BCTRLSENSOR"/>
</dbReference>
<accession>A0A4Y6Q1C7</accession>
<feature type="modified residue" description="4-aspartylphosphate" evidence="11">
    <location>
        <position position="596"/>
    </location>
</feature>
<dbReference type="AlphaFoldDB" id="A0A4Y6Q1C7"/>
<proteinExistence type="predicted"/>
<dbReference type="InterPro" id="IPR035965">
    <property type="entry name" value="PAS-like_dom_sf"/>
</dbReference>
<dbReference type="InterPro" id="IPR011006">
    <property type="entry name" value="CheY-like_superfamily"/>
</dbReference>
<dbReference type="InterPro" id="IPR036890">
    <property type="entry name" value="HATPase_C_sf"/>
</dbReference>
<dbReference type="Pfam" id="PF08447">
    <property type="entry name" value="PAS_3"/>
    <property type="match status" value="1"/>
</dbReference>
<dbReference type="CDD" id="cd00156">
    <property type="entry name" value="REC"/>
    <property type="match status" value="1"/>
</dbReference>
<dbReference type="GO" id="GO:0005524">
    <property type="term" value="F:ATP binding"/>
    <property type="evidence" value="ECO:0007669"/>
    <property type="project" value="UniProtKB-KW"/>
</dbReference>
<evidence type="ECO:0000256" key="10">
    <source>
        <dbReference type="ARBA" id="ARBA00068150"/>
    </source>
</evidence>
<keyword evidence="8" id="KW-0902">Two-component regulatory system</keyword>
<evidence type="ECO:0000256" key="12">
    <source>
        <dbReference type="SAM" id="MobiDB-lite"/>
    </source>
</evidence>
<name>A0A4Y6Q1C7_PERCE</name>
<feature type="domain" description="Response regulatory" evidence="14">
    <location>
        <begin position="404"/>
        <end position="523"/>
    </location>
</feature>
<dbReference type="InterPro" id="IPR013655">
    <property type="entry name" value="PAS_fold_3"/>
</dbReference>
<reference evidence="17 18" key="1">
    <citation type="submission" date="2019-06" db="EMBL/GenBank/DDBJ databases">
        <title>Persicimonas caeni gen. nov., sp. nov., a predatory bacterium isolated from solar saltern.</title>
        <authorList>
            <person name="Wang S."/>
        </authorList>
    </citation>
    <scope>NUCLEOTIDE SEQUENCE [LARGE SCALE GENOMIC DNA]</scope>
    <source>
        <strain evidence="17 18">YN101</strain>
    </source>
</reference>
<keyword evidence="18" id="KW-1185">Reference proteome</keyword>
<dbReference type="RefSeq" id="WP_141200734.1">
    <property type="nucleotide sequence ID" value="NZ_CP041186.1"/>
</dbReference>
<dbReference type="InterPro" id="IPR003594">
    <property type="entry name" value="HATPase_dom"/>
</dbReference>
<dbReference type="Pfam" id="PF02518">
    <property type="entry name" value="HATPase_c"/>
    <property type="match status" value="1"/>
</dbReference>
<dbReference type="Proteomes" id="UP000315995">
    <property type="component" value="Chromosome"/>
</dbReference>
<feature type="domain" description="Histidine kinase" evidence="13">
    <location>
        <begin position="163"/>
        <end position="384"/>
    </location>
</feature>
<feature type="domain" description="PAC" evidence="16">
    <location>
        <begin position="105"/>
        <end position="156"/>
    </location>
</feature>
<keyword evidence="5" id="KW-0547">Nucleotide-binding</keyword>
<evidence type="ECO:0000313" key="17">
    <source>
        <dbReference type="EMBL" id="QDG54290.1"/>
    </source>
</evidence>
<organism evidence="17 18">
    <name type="scientific">Persicimonas caeni</name>
    <dbReference type="NCBI Taxonomy" id="2292766"/>
    <lineage>
        <taxon>Bacteria</taxon>
        <taxon>Deltaproteobacteria</taxon>
        <taxon>Bradymonadales</taxon>
        <taxon>Bradymonadaceae</taxon>
        <taxon>Persicimonas</taxon>
    </lineage>
</organism>
<evidence type="ECO:0000256" key="5">
    <source>
        <dbReference type="ARBA" id="ARBA00022741"/>
    </source>
</evidence>
<dbReference type="Gene3D" id="3.30.565.10">
    <property type="entry name" value="Histidine kinase-like ATPase, C-terminal domain"/>
    <property type="match status" value="1"/>
</dbReference>
<dbReference type="OrthoDB" id="5378360at2"/>
<dbReference type="InterPro" id="IPR001789">
    <property type="entry name" value="Sig_transdc_resp-reg_receiver"/>
</dbReference>
<comment type="subunit">
    <text evidence="9">At low DSF concentrations, interacts with RpfF.</text>
</comment>
<evidence type="ECO:0000256" key="6">
    <source>
        <dbReference type="ARBA" id="ARBA00022777"/>
    </source>
</evidence>
<dbReference type="SMART" id="SM00388">
    <property type="entry name" value="HisKA"/>
    <property type="match status" value="1"/>
</dbReference>
<dbReference type="PANTHER" id="PTHR45339:SF5">
    <property type="entry name" value="HISTIDINE KINASE"/>
    <property type="match status" value="1"/>
</dbReference>
<dbReference type="InterPro" id="IPR000014">
    <property type="entry name" value="PAS"/>
</dbReference>
<evidence type="ECO:0000313" key="18">
    <source>
        <dbReference type="Proteomes" id="UP000315995"/>
    </source>
</evidence>
<evidence type="ECO:0000256" key="3">
    <source>
        <dbReference type="ARBA" id="ARBA00022553"/>
    </source>
</evidence>
<dbReference type="Pfam" id="PF00072">
    <property type="entry name" value="Response_reg"/>
    <property type="match status" value="2"/>
</dbReference>
<dbReference type="Gene3D" id="3.30.450.20">
    <property type="entry name" value="PAS domain"/>
    <property type="match status" value="1"/>
</dbReference>
<evidence type="ECO:0000259" key="13">
    <source>
        <dbReference type="PROSITE" id="PS50109"/>
    </source>
</evidence>
<feature type="domain" description="Response regulatory" evidence="14">
    <location>
        <begin position="545"/>
        <end position="667"/>
    </location>
</feature>
<keyword evidence="4" id="KW-0808">Transferase</keyword>
<accession>A0A5B8YD64</accession>
<dbReference type="CDD" id="cd16922">
    <property type="entry name" value="HATPase_EvgS-ArcB-TorS-like"/>
    <property type="match status" value="1"/>
</dbReference>
<evidence type="ECO:0000256" key="9">
    <source>
        <dbReference type="ARBA" id="ARBA00064003"/>
    </source>
</evidence>
<dbReference type="SUPFAM" id="SSF47384">
    <property type="entry name" value="Homodimeric domain of signal transducing histidine kinase"/>
    <property type="match status" value="1"/>
</dbReference>
<dbReference type="Gene3D" id="3.40.50.2300">
    <property type="match status" value="2"/>
</dbReference>
<evidence type="ECO:0000259" key="16">
    <source>
        <dbReference type="PROSITE" id="PS50113"/>
    </source>
</evidence>
<dbReference type="PROSITE" id="PS50110">
    <property type="entry name" value="RESPONSE_REGULATORY"/>
    <property type="match status" value="2"/>
</dbReference>
<dbReference type="InterPro" id="IPR036097">
    <property type="entry name" value="HisK_dim/P_sf"/>
</dbReference>
<keyword evidence="7" id="KW-0067">ATP-binding</keyword>
<evidence type="ECO:0000256" key="1">
    <source>
        <dbReference type="ARBA" id="ARBA00000085"/>
    </source>
</evidence>
<keyword evidence="6" id="KW-0418">Kinase</keyword>
<dbReference type="PANTHER" id="PTHR45339">
    <property type="entry name" value="HYBRID SIGNAL TRANSDUCTION HISTIDINE KINASE J"/>
    <property type="match status" value="1"/>
</dbReference>
<dbReference type="SMART" id="SM00448">
    <property type="entry name" value="REC"/>
    <property type="match status" value="2"/>
</dbReference>
<feature type="domain" description="PAS" evidence="15">
    <location>
        <begin position="29"/>
        <end position="103"/>
    </location>
</feature>
<dbReference type="FunFam" id="1.10.287.130:FF:000002">
    <property type="entry name" value="Two-component osmosensing histidine kinase"/>
    <property type="match status" value="1"/>
</dbReference>
<dbReference type="InterPro" id="IPR005467">
    <property type="entry name" value="His_kinase_dom"/>
</dbReference>
<dbReference type="EMBL" id="CP041186">
    <property type="protein sequence ID" value="QDG54290.1"/>
    <property type="molecule type" value="Genomic_DNA"/>
</dbReference>
<dbReference type="CDD" id="cd17546">
    <property type="entry name" value="REC_hyHK_CKI1_RcsC-like"/>
    <property type="match status" value="1"/>
</dbReference>
<dbReference type="CDD" id="cd00082">
    <property type="entry name" value="HisKA"/>
    <property type="match status" value="1"/>
</dbReference>
<dbReference type="GO" id="GO:0000155">
    <property type="term" value="F:phosphorelay sensor kinase activity"/>
    <property type="evidence" value="ECO:0007669"/>
    <property type="project" value="InterPro"/>
</dbReference>
<dbReference type="Pfam" id="PF00512">
    <property type="entry name" value="HisKA"/>
    <property type="match status" value="1"/>
</dbReference>
<dbReference type="EC" id="2.7.13.3" evidence="2"/>
<evidence type="ECO:0000256" key="2">
    <source>
        <dbReference type="ARBA" id="ARBA00012438"/>
    </source>
</evidence>
<comment type="catalytic activity">
    <reaction evidence="1">
        <text>ATP + protein L-histidine = ADP + protein N-phospho-L-histidine.</text>
        <dbReference type="EC" id="2.7.13.3"/>
    </reaction>
</comment>
<dbReference type="SMART" id="SM00091">
    <property type="entry name" value="PAS"/>
    <property type="match status" value="1"/>
</dbReference>
<dbReference type="InterPro" id="IPR003661">
    <property type="entry name" value="HisK_dim/P_dom"/>
</dbReference>
<dbReference type="InterPro" id="IPR000700">
    <property type="entry name" value="PAS-assoc_C"/>
</dbReference>